<dbReference type="Proteomes" id="UP000218272">
    <property type="component" value="Chromosome SCLO_1"/>
</dbReference>
<dbReference type="Pfam" id="PF20308">
    <property type="entry name" value="TPR-S"/>
    <property type="match status" value="1"/>
</dbReference>
<reference evidence="1 2" key="1">
    <citation type="submission" date="2016-10" db="EMBL/GenBank/DDBJ databases">
        <title>Complete Genome Sequence of the Nonylphenol-Degrading Bacterium Sphingobium cloacae JCM 10874T.</title>
        <authorList>
            <person name="Ootsuka M."/>
            <person name="Nishizawa T."/>
            <person name="Ohta H."/>
        </authorList>
    </citation>
    <scope>NUCLEOTIDE SEQUENCE [LARGE SCALE GENOMIC DNA]</scope>
    <source>
        <strain evidence="1 2">JCM 10874</strain>
    </source>
</reference>
<protein>
    <submittedName>
        <fullName evidence="1">Uncharacterized protein</fullName>
    </submittedName>
</protein>
<sequence length="497" mass="53005">MISPQLNSITRLARAGALEQAWSLFHASRFTPGSDDPEVLTVYGRLLKDRAAQATGAVRGQLLHDAIAAYERASILSRATYPLINAATLAFLAGLQDKANRLAQATLALLDSQDCAPETPYWIDATRAESLLLLGRTDDAQRLLGKAIAHQPDAWEDHASTLRQFSMILRGMGQPDGWLDRYRPRAPLYFDGILGIATDDAQAAAIIEDAVEALSPSIAIGALAAGADILVAEAAIRLGSELHIVLPCPAGLFRTTSVEPFGPGWAGRFDVLMDEAVSVLMLDDWHALSDASIDISRQAAMGLAIRQAKRLQSSPQALHISAKGEEERSRAAEPWHRLDLPLSRVRMERSDRSQAVLPGQGKAMALLSVPEAWPLEPDEGDGAVLLGRTAGHVVLGMPRLADAAAWACAIRVRHPEARLGIDYCAVADDGTGDQGLERAVMLARADLTGAVALSESAALALALHWPEANVQSMGAMRGIAGDRTLYGLFPGSGDQVG</sequence>
<gene>
    <name evidence="1" type="ORF">SCLO_1002840</name>
</gene>
<keyword evidence="2" id="KW-1185">Reference proteome</keyword>
<dbReference type="RefSeq" id="WP_066518424.1">
    <property type="nucleotide sequence ID" value="NZ_AP017655.1"/>
</dbReference>
<dbReference type="InterPro" id="IPR011990">
    <property type="entry name" value="TPR-like_helical_dom_sf"/>
</dbReference>
<evidence type="ECO:0000313" key="1">
    <source>
        <dbReference type="EMBL" id="BAV63324.1"/>
    </source>
</evidence>
<name>A0A1E1EYI3_9SPHN</name>
<dbReference type="AlphaFoldDB" id="A0A1E1EYI3"/>
<proteinExistence type="predicted"/>
<dbReference type="SUPFAM" id="SSF48452">
    <property type="entry name" value="TPR-like"/>
    <property type="match status" value="1"/>
</dbReference>
<dbReference type="OrthoDB" id="2974768at2"/>
<organism evidence="1 2">
    <name type="scientific">Sphingobium cloacae</name>
    <dbReference type="NCBI Taxonomy" id="120107"/>
    <lineage>
        <taxon>Bacteria</taxon>
        <taxon>Pseudomonadati</taxon>
        <taxon>Pseudomonadota</taxon>
        <taxon>Alphaproteobacteria</taxon>
        <taxon>Sphingomonadales</taxon>
        <taxon>Sphingomonadaceae</taxon>
        <taxon>Sphingobium</taxon>
    </lineage>
</organism>
<dbReference type="Gene3D" id="1.25.40.10">
    <property type="entry name" value="Tetratricopeptide repeat domain"/>
    <property type="match status" value="1"/>
</dbReference>
<accession>A0A1E1EYI3</accession>
<dbReference type="EMBL" id="AP017655">
    <property type="protein sequence ID" value="BAV63324.1"/>
    <property type="molecule type" value="Genomic_DNA"/>
</dbReference>
<dbReference type="InterPro" id="IPR046880">
    <property type="entry name" value="TPR-S"/>
</dbReference>
<evidence type="ECO:0000313" key="2">
    <source>
        <dbReference type="Proteomes" id="UP000218272"/>
    </source>
</evidence>
<dbReference type="KEGG" id="sclo:SCLO_1002840"/>